<dbReference type="SUPFAM" id="SSF51658">
    <property type="entry name" value="Xylose isomerase-like"/>
    <property type="match status" value="1"/>
</dbReference>
<dbReference type="PANTHER" id="PTHR12110:SF41">
    <property type="entry name" value="INOSOSE DEHYDRATASE"/>
    <property type="match status" value="1"/>
</dbReference>
<dbReference type="InterPro" id="IPR050312">
    <property type="entry name" value="IolE/XylAMocC-like"/>
</dbReference>
<feature type="signal peptide" evidence="1">
    <location>
        <begin position="1"/>
        <end position="19"/>
    </location>
</feature>
<dbReference type="PANTHER" id="PTHR12110">
    <property type="entry name" value="HYDROXYPYRUVATE ISOMERASE"/>
    <property type="match status" value="1"/>
</dbReference>
<protein>
    <submittedName>
        <fullName evidence="3">Sugar phosphate isomerase/epimerase</fullName>
    </submittedName>
</protein>
<evidence type="ECO:0000313" key="3">
    <source>
        <dbReference type="EMBL" id="SFV27185.1"/>
    </source>
</evidence>
<evidence type="ECO:0000256" key="1">
    <source>
        <dbReference type="SAM" id="SignalP"/>
    </source>
</evidence>
<accession>A0A1I7MXW1</accession>
<dbReference type="InterPro" id="IPR036237">
    <property type="entry name" value="Xyl_isomerase-like_sf"/>
</dbReference>
<keyword evidence="1" id="KW-0732">Signal</keyword>
<organism evidence="3 4">
    <name type="scientific">Thermoflavifilum thermophilum</name>
    <dbReference type="NCBI Taxonomy" id="1393122"/>
    <lineage>
        <taxon>Bacteria</taxon>
        <taxon>Pseudomonadati</taxon>
        <taxon>Bacteroidota</taxon>
        <taxon>Chitinophagia</taxon>
        <taxon>Chitinophagales</taxon>
        <taxon>Chitinophagaceae</taxon>
        <taxon>Thermoflavifilum</taxon>
    </lineage>
</organism>
<evidence type="ECO:0000313" key="4">
    <source>
        <dbReference type="Proteomes" id="UP000199537"/>
    </source>
</evidence>
<name>A0A1I7MXW1_9BACT</name>
<dbReference type="AlphaFoldDB" id="A0A1I7MXW1"/>
<dbReference type="STRING" id="1393122.SAMN05660895_0057"/>
<proteinExistence type="predicted"/>
<dbReference type="GO" id="GO:0016853">
    <property type="term" value="F:isomerase activity"/>
    <property type="evidence" value="ECO:0007669"/>
    <property type="project" value="UniProtKB-KW"/>
</dbReference>
<evidence type="ECO:0000259" key="2">
    <source>
        <dbReference type="Pfam" id="PF01261"/>
    </source>
</evidence>
<dbReference type="OrthoDB" id="1117096at2"/>
<reference evidence="4" key="1">
    <citation type="submission" date="2016-10" db="EMBL/GenBank/DDBJ databases">
        <authorList>
            <person name="Varghese N."/>
            <person name="Submissions S."/>
        </authorList>
    </citation>
    <scope>NUCLEOTIDE SEQUENCE [LARGE SCALE GENOMIC DNA]</scope>
    <source>
        <strain evidence="4">DSM 14807</strain>
    </source>
</reference>
<dbReference type="Pfam" id="PF01261">
    <property type="entry name" value="AP_endonuc_2"/>
    <property type="match status" value="1"/>
</dbReference>
<keyword evidence="4" id="KW-1185">Reference proteome</keyword>
<sequence>MKKWLVLLAGLCISTWVKAQLTPEKLGWKLGTQAWSFHQFSFFQAVDSTLACGLHYIEAFPNQPIGGGIEGTMDYHMSPETRRQILQKLKEKGVTLVSYGVVVPQGEKEWRQMFDFAKAMGLMNIVSEPKKEDLPLVSKLCDEYHIQVAIHNHPRQSGAPYWSPDIVLDAIKGLSPRVGACADIGHWTRSGLNPVDCLRKLQGHIIELHFKDLNEKSADAHDVPWGQGVNDISAVIHELYRQHFKGVISAEYEYDWGHNVHDIQESVKYFRKVVAGLK</sequence>
<gene>
    <name evidence="3" type="ORF">SAMN05660895_0057</name>
</gene>
<feature type="domain" description="Xylose isomerase-like TIM barrel" evidence="2">
    <location>
        <begin position="51"/>
        <end position="272"/>
    </location>
</feature>
<dbReference type="EMBL" id="FPCJ01000001">
    <property type="protein sequence ID" value="SFV27185.1"/>
    <property type="molecule type" value="Genomic_DNA"/>
</dbReference>
<dbReference type="RefSeq" id="WP_092456091.1">
    <property type="nucleotide sequence ID" value="NZ_FPCJ01000001.1"/>
</dbReference>
<keyword evidence="3" id="KW-0413">Isomerase</keyword>
<dbReference type="Gene3D" id="3.20.20.150">
    <property type="entry name" value="Divalent-metal-dependent TIM barrel enzymes"/>
    <property type="match status" value="1"/>
</dbReference>
<feature type="chain" id="PRO_5011671353" evidence="1">
    <location>
        <begin position="20"/>
        <end position="278"/>
    </location>
</feature>
<dbReference type="Proteomes" id="UP000199537">
    <property type="component" value="Unassembled WGS sequence"/>
</dbReference>
<dbReference type="InterPro" id="IPR013022">
    <property type="entry name" value="Xyl_isomerase-like_TIM-brl"/>
</dbReference>